<feature type="signal peptide" evidence="1">
    <location>
        <begin position="1"/>
        <end position="18"/>
    </location>
</feature>
<dbReference type="Gene3D" id="6.10.140.1460">
    <property type="match status" value="1"/>
</dbReference>
<accession>A0A238BKK9</accession>
<dbReference type="InterPro" id="IPR013547">
    <property type="entry name" value="P4H_N"/>
</dbReference>
<dbReference type="Pfam" id="PF08336">
    <property type="entry name" value="P4Ha_N"/>
    <property type="match status" value="1"/>
</dbReference>
<reference evidence="3 4" key="1">
    <citation type="submission" date="2015-12" db="EMBL/GenBank/DDBJ databases">
        <title>Draft genome of the nematode, Onchocerca flexuosa.</title>
        <authorList>
            <person name="Mitreva M."/>
        </authorList>
    </citation>
    <scope>NUCLEOTIDE SEQUENCE [LARGE SCALE GENOMIC DNA]</scope>
    <source>
        <strain evidence="3">Red Deer</strain>
    </source>
</reference>
<evidence type="ECO:0000313" key="4">
    <source>
        <dbReference type="Proteomes" id="UP000242913"/>
    </source>
</evidence>
<dbReference type="GO" id="GO:0005783">
    <property type="term" value="C:endoplasmic reticulum"/>
    <property type="evidence" value="ECO:0007669"/>
    <property type="project" value="InterPro"/>
</dbReference>
<proteinExistence type="predicted"/>
<feature type="chain" id="PRO_5012037051" evidence="1">
    <location>
        <begin position="19"/>
        <end position="144"/>
    </location>
</feature>
<dbReference type="AlphaFoldDB" id="A0A238BKK9"/>
<protein>
    <submittedName>
        <fullName evidence="3">Prolyl 4-Hydroxylase alpha-subunit, region</fullName>
    </submittedName>
</protein>
<gene>
    <name evidence="3" type="ORF">X798_07601</name>
</gene>
<name>A0A238BKK9_9BILA</name>
<dbReference type="Proteomes" id="UP000242913">
    <property type="component" value="Unassembled WGS sequence"/>
</dbReference>
<evidence type="ECO:0000256" key="1">
    <source>
        <dbReference type="SAM" id="SignalP"/>
    </source>
</evidence>
<evidence type="ECO:0000313" key="3">
    <source>
        <dbReference type="EMBL" id="OZC05426.1"/>
    </source>
</evidence>
<dbReference type="EMBL" id="KZ271147">
    <property type="protein sequence ID" value="OZC05426.1"/>
    <property type="molecule type" value="Genomic_DNA"/>
</dbReference>
<keyword evidence="1" id="KW-0732">Signal</keyword>
<dbReference type="OrthoDB" id="420380at2759"/>
<organism evidence="3 4">
    <name type="scientific">Onchocerca flexuosa</name>
    <dbReference type="NCBI Taxonomy" id="387005"/>
    <lineage>
        <taxon>Eukaryota</taxon>
        <taxon>Metazoa</taxon>
        <taxon>Ecdysozoa</taxon>
        <taxon>Nematoda</taxon>
        <taxon>Chromadorea</taxon>
        <taxon>Rhabditida</taxon>
        <taxon>Spirurina</taxon>
        <taxon>Spiruromorpha</taxon>
        <taxon>Filarioidea</taxon>
        <taxon>Onchocercidae</taxon>
        <taxon>Onchocerca</taxon>
    </lineage>
</organism>
<keyword evidence="4" id="KW-1185">Reference proteome</keyword>
<sequence>MMSRRVLNIFLLIAAVSAEFYTSLASLKTIIGAERDIPIIVNVYVEKELERLDYLKKFAQHVKEHNDKAIRDNEEAIRHPFNAFLLIKEMITDCNKALKIMQSNCFDNVIRNVTLQRAIKRITYPTEPMKHTFFFGHDHHEMKV</sequence>
<evidence type="ECO:0000259" key="2">
    <source>
        <dbReference type="Pfam" id="PF08336"/>
    </source>
</evidence>
<feature type="domain" description="Prolyl 4-hydroxylase N-terminal" evidence="2">
    <location>
        <begin position="23"/>
        <end position="126"/>
    </location>
</feature>
<dbReference type="GO" id="GO:0004656">
    <property type="term" value="F:procollagen-proline 4-dioxygenase activity"/>
    <property type="evidence" value="ECO:0007669"/>
    <property type="project" value="InterPro"/>
</dbReference>